<dbReference type="SMART" id="SM00423">
    <property type="entry name" value="PSI"/>
    <property type="match status" value="1"/>
</dbReference>
<dbReference type="Gene3D" id="2.130.10.10">
    <property type="entry name" value="YVTN repeat-like/Quinoprotein amine dehydrogenase"/>
    <property type="match status" value="1"/>
</dbReference>
<dbReference type="Pfam" id="PF01403">
    <property type="entry name" value="Sema"/>
    <property type="match status" value="1"/>
</dbReference>
<evidence type="ECO:0000256" key="2">
    <source>
        <dbReference type="ARBA" id="ARBA00009492"/>
    </source>
</evidence>
<dbReference type="GO" id="GO:0005178">
    <property type="term" value="F:integrin binding"/>
    <property type="evidence" value="ECO:0007669"/>
    <property type="project" value="TreeGrafter"/>
</dbReference>
<dbReference type="InterPro" id="IPR016201">
    <property type="entry name" value="PSI"/>
</dbReference>
<feature type="domain" description="Sema" evidence="8">
    <location>
        <begin position="1"/>
        <end position="441"/>
    </location>
</feature>
<dbReference type="GO" id="GO:0007229">
    <property type="term" value="P:integrin-mediated signaling pathway"/>
    <property type="evidence" value="ECO:0007669"/>
    <property type="project" value="TreeGrafter"/>
</dbReference>
<comment type="similarity">
    <text evidence="2">Belongs to the semaphorin family.</text>
</comment>
<dbReference type="GO" id="GO:0030215">
    <property type="term" value="F:semaphorin receptor binding"/>
    <property type="evidence" value="ECO:0007669"/>
    <property type="project" value="InterPro"/>
</dbReference>
<dbReference type="GO" id="GO:0050727">
    <property type="term" value="P:regulation of inflammatory response"/>
    <property type="evidence" value="ECO:0007669"/>
    <property type="project" value="TreeGrafter"/>
</dbReference>
<dbReference type="Gene3D" id="3.30.1680.10">
    <property type="entry name" value="ligand-binding face of the semaphorins, domain 2"/>
    <property type="match status" value="1"/>
</dbReference>
<protein>
    <submittedName>
        <fullName evidence="9">Semaphorin-7A</fullName>
    </submittedName>
</protein>
<reference evidence="9 10" key="1">
    <citation type="journal article" date="2024" name="Proc. Natl. Acad. Sci. U.S.A.">
        <title>The genetic regulatory architecture and epigenomic basis for age-related changes in rattlesnake venom.</title>
        <authorList>
            <person name="Hogan M.P."/>
            <person name="Holding M.L."/>
            <person name="Nystrom G.S."/>
            <person name="Colston T.J."/>
            <person name="Bartlett D.A."/>
            <person name="Mason A.J."/>
            <person name="Ellsworth S.A."/>
            <person name="Rautsaw R.M."/>
            <person name="Lawrence K.C."/>
            <person name="Strickland J.L."/>
            <person name="He B."/>
            <person name="Fraser P."/>
            <person name="Margres M.J."/>
            <person name="Gilbert D.M."/>
            <person name="Gibbs H.L."/>
            <person name="Parkinson C.L."/>
            <person name="Rokyta D.R."/>
        </authorList>
    </citation>
    <scope>NUCLEOTIDE SEQUENCE [LARGE SCALE GENOMIC DNA]</scope>
    <source>
        <strain evidence="9">DRR0105</strain>
    </source>
</reference>
<evidence type="ECO:0000256" key="6">
    <source>
        <dbReference type="PROSITE-ProRule" id="PRU00352"/>
    </source>
</evidence>
<comment type="caution">
    <text evidence="9">The sequence shown here is derived from an EMBL/GenBank/DDBJ whole genome shotgun (WGS) entry which is preliminary data.</text>
</comment>
<dbReference type="InterPro" id="IPR036352">
    <property type="entry name" value="Semap_dom_sf"/>
</dbReference>
<evidence type="ECO:0000256" key="7">
    <source>
        <dbReference type="SAM" id="MobiDB-lite"/>
    </source>
</evidence>
<dbReference type="Gene3D" id="2.60.40.10">
    <property type="entry name" value="Immunoglobulins"/>
    <property type="match status" value="1"/>
</dbReference>
<dbReference type="Proteomes" id="UP001474421">
    <property type="component" value="Unassembled WGS sequence"/>
</dbReference>
<comment type="subcellular location">
    <subcellularLocation>
        <location evidence="1">Membrane</location>
    </subcellularLocation>
</comment>
<keyword evidence="5" id="KW-0325">Glycoprotein</keyword>
<dbReference type="SUPFAM" id="SSF103575">
    <property type="entry name" value="Plexin repeat"/>
    <property type="match status" value="1"/>
</dbReference>
<sequence length="625" mass="70341">MKCFNAFLNLGSVLNFPFPPPFIGGKKFQFNTTEKHITLYHEKGSSSLFVGAENKLYVYNLEDSTSHVERFDADKSRPLCENPKEATNYLTFIEKYQDKVLICGTNACKPTCWNWVDGKKEPGIGAQSLAPFGLDKNSLVLIDGNDIYSTIRKYQSNGRIPRFRRVRGAAELYTSDTVMKNPQFVKIAPIKQEEAYNDKIYFFFREDNPNWPNNPLAPRKISRVAQVCKGDKGGSGSFSAAKWTTLLKATLLCVDSATKRNFEWLQDVFIVESDQWFQTKIYGLFLNEWGYSAVCVYSVSDISERFRTSPLENYSGKSPAVKPGQCLEGNEKTPPETFKVIDSYPELAAQMNGKIVFYSKHHYQQLGVHQVEAANNKIYNVLYLATDKGSIHKVVVLPKGPMNILEIQPFQSQAGILAMILDHTRNELIVASANEVVQLPMASCGAYQNNCGSCVLSRDPYCGWINEECTSIYEQENGTLLQSLSHDVPRNICPTSNNLTSEGNSSSPSSKNVSVTLHSRYFLTCSQESHYANYTWFHNDRPVAHCSSGHRHCLHFIDNMTDQLYGKEQRDSSLAGEQMGKSLTTAGAEQEEEKEGLPIWAELLTEAPDLSRSHQRCFAKGVYSR</sequence>
<name>A0AAW1AWD8_CROAD</name>
<dbReference type="PANTHER" id="PTHR11036:SF80">
    <property type="entry name" value="SEMAPHORIN-7A"/>
    <property type="match status" value="1"/>
</dbReference>
<dbReference type="GO" id="GO:0009897">
    <property type="term" value="C:external side of plasma membrane"/>
    <property type="evidence" value="ECO:0007669"/>
    <property type="project" value="TreeGrafter"/>
</dbReference>
<organism evidence="9 10">
    <name type="scientific">Crotalus adamanteus</name>
    <name type="common">Eastern diamondback rattlesnake</name>
    <dbReference type="NCBI Taxonomy" id="8729"/>
    <lineage>
        <taxon>Eukaryota</taxon>
        <taxon>Metazoa</taxon>
        <taxon>Chordata</taxon>
        <taxon>Craniata</taxon>
        <taxon>Vertebrata</taxon>
        <taxon>Euteleostomi</taxon>
        <taxon>Lepidosauria</taxon>
        <taxon>Squamata</taxon>
        <taxon>Bifurcata</taxon>
        <taxon>Unidentata</taxon>
        <taxon>Episquamata</taxon>
        <taxon>Toxicofera</taxon>
        <taxon>Serpentes</taxon>
        <taxon>Colubroidea</taxon>
        <taxon>Viperidae</taxon>
        <taxon>Crotalinae</taxon>
        <taxon>Crotalus</taxon>
    </lineage>
</organism>
<evidence type="ECO:0000313" key="10">
    <source>
        <dbReference type="Proteomes" id="UP001474421"/>
    </source>
</evidence>
<dbReference type="FunFam" id="2.130.10.10:FF:000223">
    <property type="entry name" value="semaphorin-7A isoform X1"/>
    <property type="match status" value="1"/>
</dbReference>
<dbReference type="InterPro" id="IPR013783">
    <property type="entry name" value="Ig-like_fold"/>
</dbReference>
<dbReference type="InterPro" id="IPR002165">
    <property type="entry name" value="Plexin_repeat"/>
</dbReference>
<dbReference type="AlphaFoldDB" id="A0AAW1AWD8"/>
<dbReference type="GO" id="GO:0071526">
    <property type="term" value="P:semaphorin-plexin signaling pathway"/>
    <property type="evidence" value="ECO:0007669"/>
    <property type="project" value="TreeGrafter"/>
</dbReference>
<dbReference type="InterPro" id="IPR001627">
    <property type="entry name" value="Semap_dom"/>
</dbReference>
<dbReference type="PROSITE" id="PS51004">
    <property type="entry name" value="SEMA"/>
    <property type="match status" value="1"/>
</dbReference>
<keyword evidence="3" id="KW-0472">Membrane</keyword>
<gene>
    <name evidence="9" type="ORF">NXF25_015551</name>
</gene>
<dbReference type="SMART" id="SM00630">
    <property type="entry name" value="Sema"/>
    <property type="match status" value="1"/>
</dbReference>
<dbReference type="SUPFAM" id="SSF101912">
    <property type="entry name" value="Sema domain"/>
    <property type="match status" value="1"/>
</dbReference>
<evidence type="ECO:0000259" key="8">
    <source>
        <dbReference type="PROSITE" id="PS51004"/>
    </source>
</evidence>
<accession>A0AAW1AWD8</accession>
<dbReference type="GO" id="GO:0007411">
    <property type="term" value="P:axon guidance"/>
    <property type="evidence" value="ECO:0007669"/>
    <property type="project" value="TreeGrafter"/>
</dbReference>
<dbReference type="PANTHER" id="PTHR11036">
    <property type="entry name" value="SEMAPHORIN"/>
    <property type="match status" value="1"/>
</dbReference>
<evidence type="ECO:0000256" key="4">
    <source>
        <dbReference type="ARBA" id="ARBA00023157"/>
    </source>
</evidence>
<evidence type="ECO:0000313" key="9">
    <source>
        <dbReference type="EMBL" id="KAK9393888.1"/>
    </source>
</evidence>
<keyword evidence="4" id="KW-1015">Disulfide bond</keyword>
<feature type="region of interest" description="Disordered" evidence="7">
    <location>
        <begin position="568"/>
        <end position="594"/>
    </location>
</feature>
<evidence type="ECO:0000256" key="1">
    <source>
        <dbReference type="ARBA" id="ARBA00004370"/>
    </source>
</evidence>
<dbReference type="GO" id="GO:0045499">
    <property type="term" value="F:chemorepellent activity"/>
    <property type="evidence" value="ECO:0007669"/>
    <property type="project" value="TreeGrafter"/>
</dbReference>
<dbReference type="GO" id="GO:0001755">
    <property type="term" value="P:neural crest cell migration"/>
    <property type="evidence" value="ECO:0007669"/>
    <property type="project" value="TreeGrafter"/>
</dbReference>
<dbReference type="GO" id="GO:0030335">
    <property type="term" value="P:positive regulation of cell migration"/>
    <property type="evidence" value="ECO:0007669"/>
    <property type="project" value="TreeGrafter"/>
</dbReference>
<dbReference type="Pfam" id="PF01437">
    <property type="entry name" value="PSI"/>
    <property type="match status" value="1"/>
</dbReference>
<evidence type="ECO:0000256" key="5">
    <source>
        <dbReference type="ARBA" id="ARBA00023180"/>
    </source>
</evidence>
<proteinExistence type="inferred from homology"/>
<dbReference type="InterPro" id="IPR027231">
    <property type="entry name" value="Semaphorin"/>
</dbReference>
<comment type="caution">
    <text evidence="6">Lacks conserved residue(s) required for the propagation of feature annotation.</text>
</comment>
<keyword evidence="10" id="KW-1185">Reference proteome</keyword>
<evidence type="ECO:0000256" key="3">
    <source>
        <dbReference type="ARBA" id="ARBA00023136"/>
    </source>
</evidence>
<dbReference type="EMBL" id="JAOTOJ010000012">
    <property type="protein sequence ID" value="KAK9393888.1"/>
    <property type="molecule type" value="Genomic_DNA"/>
</dbReference>
<dbReference type="InterPro" id="IPR015943">
    <property type="entry name" value="WD40/YVTN_repeat-like_dom_sf"/>
</dbReference>